<keyword evidence="6 8" id="KW-0119">Carbohydrate metabolism</keyword>
<protein>
    <recommendedName>
        <fullName evidence="8">Fructose-1,6-bisphosphatase</fullName>
    </recommendedName>
</protein>
<dbReference type="Pfam" id="PF03320">
    <property type="entry name" value="FBPase_glpX"/>
    <property type="match status" value="1"/>
</dbReference>
<keyword evidence="4 9" id="KW-0378">Hydrolase</keyword>
<dbReference type="PIRSF" id="PIRSF004532">
    <property type="entry name" value="GlpX"/>
    <property type="match status" value="1"/>
</dbReference>
<dbReference type="RefSeq" id="WP_311066202.1">
    <property type="nucleotide sequence ID" value="NZ_CP134501.1"/>
</dbReference>
<evidence type="ECO:0000256" key="6">
    <source>
        <dbReference type="ARBA" id="ARBA00023277"/>
    </source>
</evidence>
<evidence type="ECO:0000256" key="4">
    <source>
        <dbReference type="ARBA" id="ARBA00022801"/>
    </source>
</evidence>
<dbReference type="Gene3D" id="3.40.190.90">
    <property type="match status" value="1"/>
</dbReference>
<dbReference type="EMBL" id="CP134501">
    <property type="protein sequence ID" value="WNF31684.1"/>
    <property type="molecule type" value="Genomic_DNA"/>
</dbReference>
<dbReference type="Gene3D" id="3.30.540.10">
    <property type="entry name" value="Fructose-1,6-Bisphosphatase, subunit A, domain 1"/>
    <property type="match status" value="1"/>
</dbReference>
<evidence type="ECO:0000256" key="1">
    <source>
        <dbReference type="ARBA" id="ARBA00001273"/>
    </source>
</evidence>
<evidence type="ECO:0000256" key="7">
    <source>
        <dbReference type="ARBA" id="ARBA00024331"/>
    </source>
</evidence>
<evidence type="ECO:0000256" key="5">
    <source>
        <dbReference type="ARBA" id="ARBA00023211"/>
    </source>
</evidence>
<proteinExistence type="inferred from homology"/>
<evidence type="ECO:0000256" key="3">
    <source>
        <dbReference type="ARBA" id="ARBA00022723"/>
    </source>
</evidence>
<comment type="pathway">
    <text evidence="7">Carbohydrate biosynthesis.</text>
</comment>
<organism evidence="9 10">
    <name type="scientific">Aeribacillus composti</name>
    <dbReference type="NCBI Taxonomy" id="1868734"/>
    <lineage>
        <taxon>Bacteria</taxon>
        <taxon>Bacillati</taxon>
        <taxon>Bacillota</taxon>
        <taxon>Bacilli</taxon>
        <taxon>Bacillales</taxon>
        <taxon>Bacillaceae</taxon>
        <taxon>Aeribacillus</taxon>
    </lineage>
</organism>
<dbReference type="Proteomes" id="UP001303701">
    <property type="component" value="Chromosome"/>
</dbReference>
<dbReference type="CDD" id="cd01516">
    <property type="entry name" value="FBPase_glpX"/>
    <property type="match status" value="1"/>
</dbReference>
<keyword evidence="3" id="KW-0479">Metal-binding</keyword>
<sequence>MHRLMFDFLNVTETAALASFAWVGSGNKMEADRAATESMRTLLNQIPMSGTVVIGEGEIDEAPMLYIGERVGKGSGPEIDLAVDPIDGTTPTINGQNDAIAVIAAAPKGALLNAPDMYMEKIATGPRAKGIIDINQSLEDNLYAVAEASGKQVNELTVIIQGRERHQGMIDSIRSLGGKVLLFEEGDVIPAISTCVEHLNIDMFIGIGGAPEGVLAAVGIKSLGGDMQARLLPRTKEEYERCKKMGLSDPEQALILNDLVNADDCLFIATGITNNMLIRGIRQDKNKFITHSLLINGRDKKMRYTETEHFFTRKAALTV</sequence>
<accession>A0ABY9W695</accession>
<evidence type="ECO:0000256" key="8">
    <source>
        <dbReference type="PIRNR" id="PIRNR004532"/>
    </source>
</evidence>
<comment type="similarity">
    <text evidence="2 8">Belongs to the FBPase class 2 family.</text>
</comment>
<comment type="catalytic activity">
    <reaction evidence="1">
        <text>beta-D-fructose 1,6-bisphosphate + H2O = beta-D-fructose 6-phosphate + phosphate</text>
        <dbReference type="Rhea" id="RHEA:11064"/>
        <dbReference type="ChEBI" id="CHEBI:15377"/>
        <dbReference type="ChEBI" id="CHEBI:32966"/>
        <dbReference type="ChEBI" id="CHEBI:43474"/>
        <dbReference type="ChEBI" id="CHEBI:57634"/>
        <dbReference type="EC" id="3.1.3.11"/>
    </reaction>
</comment>
<evidence type="ECO:0000313" key="9">
    <source>
        <dbReference type="EMBL" id="WNF31684.1"/>
    </source>
</evidence>
<dbReference type="GO" id="GO:0042132">
    <property type="term" value="F:fructose 1,6-bisphosphate 1-phosphatase activity"/>
    <property type="evidence" value="ECO:0007669"/>
    <property type="project" value="UniProtKB-EC"/>
</dbReference>
<dbReference type="SUPFAM" id="SSF56655">
    <property type="entry name" value="Carbohydrate phosphatase"/>
    <property type="match status" value="1"/>
</dbReference>
<name>A0ABY9W695_9BACI</name>
<dbReference type="InterPro" id="IPR004464">
    <property type="entry name" value="FBPase_class-2/SBPase"/>
</dbReference>
<reference evidence="9 10" key="1">
    <citation type="submission" date="2023-09" db="EMBL/GenBank/DDBJ databases">
        <title>Different Types of Thermotolerant Ring-Cleaving Dioxygenases derived from Aeribacillus composti HB-1 applied for multiple aromatic hydrocarbons removal.</title>
        <authorList>
            <person name="Cao L."/>
            <person name="Li M."/>
            <person name="Ma T."/>
        </authorList>
    </citation>
    <scope>NUCLEOTIDE SEQUENCE [LARGE SCALE GENOMIC DNA]</scope>
    <source>
        <strain evidence="9 10">HB-1</strain>
    </source>
</reference>
<evidence type="ECO:0000256" key="2">
    <source>
        <dbReference type="ARBA" id="ARBA00008989"/>
    </source>
</evidence>
<dbReference type="GeneID" id="301126351"/>
<keyword evidence="5" id="KW-0464">Manganese</keyword>
<dbReference type="PANTHER" id="PTHR30447:SF0">
    <property type="entry name" value="FRUCTOSE-1,6-BISPHOSPHATASE 1 CLASS 2-RELATED"/>
    <property type="match status" value="1"/>
</dbReference>
<keyword evidence="10" id="KW-1185">Reference proteome</keyword>
<gene>
    <name evidence="9" type="primary">glpX</name>
    <name evidence="9" type="ORF">RI196_10225</name>
</gene>
<dbReference type="PANTHER" id="PTHR30447">
    <property type="entry name" value="FRUCTOSE-1,6-BISPHOSPHATASE CLASS 2"/>
    <property type="match status" value="1"/>
</dbReference>
<evidence type="ECO:0000313" key="10">
    <source>
        <dbReference type="Proteomes" id="UP001303701"/>
    </source>
</evidence>
<dbReference type="NCBIfam" id="TIGR00330">
    <property type="entry name" value="glpX"/>
    <property type="match status" value="1"/>
</dbReference>